<keyword evidence="1" id="KW-0732">Signal</keyword>
<evidence type="ECO:0000256" key="1">
    <source>
        <dbReference type="SAM" id="SignalP"/>
    </source>
</evidence>
<evidence type="ECO:0000313" key="3">
    <source>
        <dbReference type="Proteomes" id="UP000760480"/>
    </source>
</evidence>
<feature type="chain" id="PRO_5047505072" evidence="1">
    <location>
        <begin position="26"/>
        <end position="128"/>
    </location>
</feature>
<gene>
    <name evidence="2" type="ORF">E4P82_14870</name>
</gene>
<accession>A0ABX1TLT7</accession>
<dbReference type="Proteomes" id="UP000760480">
    <property type="component" value="Unassembled WGS sequence"/>
</dbReference>
<evidence type="ECO:0000313" key="2">
    <source>
        <dbReference type="EMBL" id="NMQ20365.1"/>
    </source>
</evidence>
<sequence length="128" mass="13719">MNLKTFCLTAATVAALSLNATWVHAEEDDDNSVNGVETNTVNSQGNSCYGHVIQVSAYTEGSPSYIYLRKSAKSNGYYYGTTADPILINAALHAMNGPTQVRIYSEYGCGGNNGSNNIGGIYRIRVNP</sequence>
<comment type="caution">
    <text evidence="2">The sequence shown here is derived from an EMBL/GenBank/DDBJ whole genome shotgun (WGS) entry which is preliminary data.</text>
</comment>
<reference evidence="2 3" key="1">
    <citation type="submission" date="2019-03" db="EMBL/GenBank/DDBJ databases">
        <title>Metabolic reconstructions from genomes of highly enriched 'Candidatus Accumulibacter' and 'Candidatus Competibacter' bioreactor populations.</title>
        <authorList>
            <person name="Annavajhala M.K."/>
            <person name="Welles L."/>
            <person name="Abbas B."/>
            <person name="Sorokin D."/>
            <person name="Park H."/>
            <person name="Van Loosdrecht M."/>
            <person name="Chandran K."/>
        </authorList>
    </citation>
    <scope>NUCLEOTIDE SEQUENCE [LARGE SCALE GENOMIC DNA]</scope>
    <source>
        <strain evidence="2 3">SBR_G</strain>
    </source>
</reference>
<proteinExistence type="predicted"/>
<organism evidence="2 3">
    <name type="scientific">Candidatus Competibacter phosphatis</name>
    <dbReference type="NCBI Taxonomy" id="221280"/>
    <lineage>
        <taxon>Bacteria</taxon>
        <taxon>Pseudomonadati</taxon>
        <taxon>Pseudomonadota</taxon>
        <taxon>Gammaproteobacteria</taxon>
        <taxon>Candidatus Competibacteraceae</taxon>
        <taxon>Candidatus Competibacter</taxon>
    </lineage>
</organism>
<feature type="signal peptide" evidence="1">
    <location>
        <begin position="1"/>
        <end position="25"/>
    </location>
</feature>
<keyword evidence="3" id="KW-1185">Reference proteome</keyword>
<protein>
    <submittedName>
        <fullName evidence="2">Uncharacterized protein</fullName>
    </submittedName>
</protein>
<dbReference type="EMBL" id="SPMZ01000046">
    <property type="protein sequence ID" value="NMQ20365.1"/>
    <property type="molecule type" value="Genomic_DNA"/>
</dbReference>
<name>A0ABX1TLT7_9GAMM</name>